<evidence type="ECO:0000259" key="1">
    <source>
        <dbReference type="Pfam" id="PF01433"/>
    </source>
</evidence>
<dbReference type="GO" id="GO:0008270">
    <property type="term" value="F:zinc ion binding"/>
    <property type="evidence" value="ECO:0007669"/>
    <property type="project" value="InterPro"/>
</dbReference>
<dbReference type="InterPro" id="IPR014782">
    <property type="entry name" value="Peptidase_M1_dom"/>
</dbReference>
<protein>
    <submittedName>
        <fullName evidence="2">Peptidase</fullName>
    </submittedName>
</protein>
<keyword evidence="3" id="KW-1185">Reference proteome</keyword>
<sequence>MYIASMSKFSLALVIISFLYGRVRGQHLPVAVNFQKSYQQQSRSIDGSPGKNYWQNGAKYAIRVNFNPDTRALAGSEGIDYYNNSPDTLKKVVFKLYPNLYQAQAMRNVPIAADDLTKGVSIQNMQLDSVSIAEKKRVIRGTNMYVTGLRILPGQHVHFDVDFNYTLNKTSFIRTGQVDTGAFMIAYFFPRIAVYDDIDGWNEYPYMGKEEFYNDYCDFSVDLTVPGNYVVWATGELQNATKVYQPGIIQRIQQALAADSVIDIISSANWDNDEVLVPGASHHWLFEAKNVTDFAFALSRHYIWKAAGVQVEENRRVQANAVYNPLHHSFEPVVNYIRKTIDVISHHTPGVPFPYPHETVFEGLDAMEYPMMVNNLPFEGLEAVQFTIHEVYHTLFPFYVGSNETKYSFMDEGWATYSEFMLLKEMGTDFRDEYDLRSINESAGTDIDMPIMTPTAQLYGAARFSNKDLKPALGFRYLHELLGDALLNKALRYYVSQWNGKHPTPYDFFACMNKGAGINLDWFWQNWYFEKNVPDLGIDQVTGNSVVIARVGAGMVPVHVEVTYTDGSKERISRPVDCWKDGKRKLTLPFTAKKKVACIQLGDDYDADVDRANNTRCLQ</sequence>
<dbReference type="EMBL" id="QTJV01000004">
    <property type="protein sequence ID" value="RFM34032.1"/>
    <property type="molecule type" value="Genomic_DNA"/>
</dbReference>
<accession>A0A3E1P1K2</accession>
<evidence type="ECO:0000313" key="3">
    <source>
        <dbReference type="Proteomes" id="UP000261174"/>
    </source>
</evidence>
<proteinExistence type="predicted"/>
<organism evidence="2 3">
    <name type="scientific">Chitinophaga silvisoli</name>
    <dbReference type="NCBI Taxonomy" id="2291814"/>
    <lineage>
        <taxon>Bacteria</taxon>
        <taxon>Pseudomonadati</taxon>
        <taxon>Bacteroidota</taxon>
        <taxon>Chitinophagia</taxon>
        <taxon>Chitinophagales</taxon>
        <taxon>Chitinophagaceae</taxon>
        <taxon>Chitinophaga</taxon>
    </lineage>
</organism>
<reference evidence="2 3" key="1">
    <citation type="submission" date="2018-08" db="EMBL/GenBank/DDBJ databases">
        <title>Chitinophaga sp. K20C18050901, a novel bacterium isolated from forest soil.</title>
        <authorList>
            <person name="Wang C."/>
        </authorList>
    </citation>
    <scope>NUCLEOTIDE SEQUENCE [LARGE SCALE GENOMIC DNA]</scope>
    <source>
        <strain evidence="2 3">K20C18050901</strain>
    </source>
</reference>
<dbReference type="InterPro" id="IPR027268">
    <property type="entry name" value="Peptidase_M4/M1_CTD_sf"/>
</dbReference>
<dbReference type="Pfam" id="PF01433">
    <property type="entry name" value="Peptidase_M1"/>
    <property type="match status" value="1"/>
</dbReference>
<feature type="domain" description="Peptidase M1 membrane alanine aminopeptidase" evidence="1">
    <location>
        <begin position="384"/>
        <end position="527"/>
    </location>
</feature>
<dbReference type="Proteomes" id="UP000261174">
    <property type="component" value="Unassembled WGS sequence"/>
</dbReference>
<evidence type="ECO:0000313" key="2">
    <source>
        <dbReference type="EMBL" id="RFM34032.1"/>
    </source>
</evidence>
<name>A0A3E1P1K2_9BACT</name>
<dbReference type="AlphaFoldDB" id="A0A3E1P1K2"/>
<gene>
    <name evidence="2" type="ORF">DXN04_12080</name>
</gene>
<dbReference type="GO" id="GO:0008237">
    <property type="term" value="F:metallopeptidase activity"/>
    <property type="evidence" value="ECO:0007669"/>
    <property type="project" value="InterPro"/>
</dbReference>
<dbReference type="SUPFAM" id="SSF55486">
    <property type="entry name" value="Metalloproteases ('zincins'), catalytic domain"/>
    <property type="match status" value="1"/>
</dbReference>
<dbReference type="CDD" id="cd09604">
    <property type="entry name" value="M1_APN_like"/>
    <property type="match status" value="1"/>
</dbReference>
<comment type="caution">
    <text evidence="2">The sequence shown here is derived from an EMBL/GenBank/DDBJ whole genome shotgun (WGS) entry which is preliminary data.</text>
</comment>
<dbReference type="Gene3D" id="1.10.390.10">
    <property type="entry name" value="Neutral Protease Domain 2"/>
    <property type="match status" value="1"/>
</dbReference>